<evidence type="ECO:0000313" key="4">
    <source>
        <dbReference type="EMBL" id="RIA83558.1"/>
    </source>
</evidence>
<feature type="signal peptide" evidence="3">
    <location>
        <begin position="1"/>
        <end position="21"/>
    </location>
</feature>
<dbReference type="OrthoDB" id="5973539at2759"/>
<comment type="caution">
    <text evidence="4">The sequence shown here is derived from an EMBL/GenBank/DDBJ whole genome shotgun (WGS) entry which is preliminary data.</text>
</comment>
<protein>
    <submittedName>
        <fullName evidence="4">Phosphatidylserine decarboxylase-related protein</fullName>
    </submittedName>
</protein>
<reference evidence="4 5" key="1">
    <citation type="submission" date="2018-06" db="EMBL/GenBank/DDBJ databases">
        <title>Comparative genomics reveals the genomic features of Rhizophagus irregularis, R. cerebriforme, R. diaphanum and Gigaspora rosea, and their symbiotic lifestyle signature.</title>
        <authorList>
            <person name="Morin E."/>
            <person name="San Clemente H."/>
            <person name="Chen E.C.H."/>
            <person name="De La Providencia I."/>
            <person name="Hainaut M."/>
            <person name="Kuo A."/>
            <person name="Kohler A."/>
            <person name="Murat C."/>
            <person name="Tang N."/>
            <person name="Roy S."/>
            <person name="Loubradou J."/>
            <person name="Henrissat B."/>
            <person name="Grigoriev I.V."/>
            <person name="Corradi N."/>
            <person name="Roux C."/>
            <person name="Martin F.M."/>
        </authorList>
    </citation>
    <scope>NUCLEOTIDE SEQUENCE [LARGE SCALE GENOMIC DNA]</scope>
    <source>
        <strain evidence="4 5">DAOM 227022</strain>
    </source>
</reference>
<evidence type="ECO:0000313" key="5">
    <source>
        <dbReference type="Proteomes" id="UP000265703"/>
    </source>
</evidence>
<organism evidence="4 5">
    <name type="scientific">Glomus cerebriforme</name>
    <dbReference type="NCBI Taxonomy" id="658196"/>
    <lineage>
        <taxon>Eukaryota</taxon>
        <taxon>Fungi</taxon>
        <taxon>Fungi incertae sedis</taxon>
        <taxon>Mucoromycota</taxon>
        <taxon>Glomeromycotina</taxon>
        <taxon>Glomeromycetes</taxon>
        <taxon>Glomerales</taxon>
        <taxon>Glomeraceae</taxon>
        <taxon>Glomus</taxon>
    </lineage>
</organism>
<evidence type="ECO:0000256" key="3">
    <source>
        <dbReference type="SAM" id="SignalP"/>
    </source>
</evidence>
<accession>A0A397SC74</accession>
<dbReference type="PANTHER" id="PTHR10067:SF13">
    <property type="entry name" value="PHOSPHATIDYLSERINE DECARBOXYLASE"/>
    <property type="match status" value="1"/>
</dbReference>
<feature type="chain" id="PRO_5017210364" evidence="3">
    <location>
        <begin position="22"/>
        <end position="430"/>
    </location>
</feature>
<dbReference type="Pfam" id="PF02666">
    <property type="entry name" value="PS_Dcarbxylase"/>
    <property type="match status" value="1"/>
</dbReference>
<keyword evidence="2" id="KW-0456">Lyase</keyword>
<dbReference type="AlphaFoldDB" id="A0A397SC74"/>
<dbReference type="InterPro" id="IPR003817">
    <property type="entry name" value="PS_Dcarbxylase"/>
</dbReference>
<dbReference type="GO" id="GO:0004609">
    <property type="term" value="F:phosphatidylserine decarboxylase activity"/>
    <property type="evidence" value="ECO:0007669"/>
    <property type="project" value="InterPro"/>
</dbReference>
<dbReference type="PANTHER" id="PTHR10067">
    <property type="entry name" value="PHOSPHATIDYLSERINE DECARBOXYLASE"/>
    <property type="match status" value="1"/>
</dbReference>
<dbReference type="EMBL" id="QKYT01000562">
    <property type="protein sequence ID" value="RIA83558.1"/>
    <property type="molecule type" value="Genomic_DNA"/>
</dbReference>
<name>A0A397SC74_9GLOM</name>
<sequence>MQLKSLLLIFIFFIFTISVATDNVCKIVYKPPGPFHTPRKYQPIVQQLKNIIHKNNWKTNFDMAVSDAHKTGAIEMVNIRNLKEYYNFLNYLVLWVPTEDETGTFVYRMLVTMYFVLDQETVKPFQSPVVPWYPSPPLTELSQWIVDFANDMGKFLNTSQSLTEKSLQTFYTAQNYNVDAYEVSEGGWLGHSYNEFFARKFLPGTRPIDGPSNPAVIVSAADSTFDGCWDIDDDSIVTFKGLPWSIKELLKDSKYANDFAGGKFMHAFLGPYDYHRQHAPVSGKVLEAKVIPGQAYLEVTVQQDPNGKLRLKPIRRMRKMNAGNVTELNAPNSPGYQFCQARGLIVIDSPIGKVAVLPIGMAQVSSVVLSTHENATVYKGEEISYFQFGGSDIVLVFQAQSKVNILANESKHYRVGEQIAISHKKIIKLS</sequence>
<dbReference type="STRING" id="658196.A0A397SC74"/>
<keyword evidence="5" id="KW-1185">Reference proteome</keyword>
<dbReference type="Proteomes" id="UP000265703">
    <property type="component" value="Unassembled WGS sequence"/>
</dbReference>
<keyword evidence="3" id="KW-0732">Signal</keyword>
<proteinExistence type="predicted"/>
<evidence type="ECO:0000256" key="2">
    <source>
        <dbReference type="ARBA" id="ARBA00023239"/>
    </source>
</evidence>
<gene>
    <name evidence="4" type="ORF">C1645_699408</name>
</gene>
<evidence type="ECO:0000256" key="1">
    <source>
        <dbReference type="ARBA" id="ARBA00022793"/>
    </source>
</evidence>
<keyword evidence="1" id="KW-0210">Decarboxylase</keyword>
<dbReference type="GO" id="GO:0008654">
    <property type="term" value="P:phospholipid biosynthetic process"/>
    <property type="evidence" value="ECO:0007669"/>
    <property type="project" value="InterPro"/>
</dbReference>